<gene>
    <name evidence="2" type="ORF">LSINAPIS_LOCUS14425</name>
</gene>
<evidence type="ECO:0000256" key="1">
    <source>
        <dbReference type="PROSITE-ProRule" id="PRU00489"/>
    </source>
</evidence>
<comment type="similarity">
    <text evidence="1">Belongs to the MT-A70-like family.</text>
</comment>
<dbReference type="InterPro" id="IPR007757">
    <property type="entry name" value="MT-A70-like"/>
</dbReference>
<proteinExistence type="inferred from homology"/>
<dbReference type="PANTHER" id="PTHR12829">
    <property type="entry name" value="N6-ADENOSINE-METHYLTRANSFERASE"/>
    <property type="match status" value="1"/>
</dbReference>
<protein>
    <submittedName>
        <fullName evidence="2">Uncharacterized protein</fullName>
    </submittedName>
</protein>
<keyword evidence="3" id="KW-1185">Reference proteome</keyword>
<dbReference type="GO" id="GO:0008168">
    <property type="term" value="F:methyltransferase activity"/>
    <property type="evidence" value="ECO:0007669"/>
    <property type="project" value="TreeGrafter"/>
</dbReference>
<name>A0A5E4R322_9NEOP</name>
<evidence type="ECO:0000313" key="3">
    <source>
        <dbReference type="Proteomes" id="UP000324832"/>
    </source>
</evidence>
<accession>A0A5E4R322</accession>
<dbReference type="GO" id="GO:0005634">
    <property type="term" value="C:nucleus"/>
    <property type="evidence" value="ECO:0007669"/>
    <property type="project" value="TreeGrafter"/>
</dbReference>
<evidence type="ECO:0000313" key="2">
    <source>
        <dbReference type="EMBL" id="VVD04736.1"/>
    </source>
</evidence>
<dbReference type="PROSITE" id="PS51143">
    <property type="entry name" value="MT_A70"/>
    <property type="match status" value="1"/>
</dbReference>
<reference evidence="2 3" key="1">
    <citation type="submission" date="2017-07" db="EMBL/GenBank/DDBJ databases">
        <authorList>
            <person name="Talla V."/>
            <person name="Backstrom N."/>
        </authorList>
    </citation>
    <scope>NUCLEOTIDE SEQUENCE [LARGE SCALE GENOMIC DNA]</scope>
</reference>
<dbReference type="PANTHER" id="PTHR12829:SF4">
    <property type="entry name" value="N(6)-ADENINE-SPECIFIC METHYLTRANSFERASE METTL4"/>
    <property type="match status" value="1"/>
</dbReference>
<dbReference type="Proteomes" id="UP000324832">
    <property type="component" value="Unassembled WGS sequence"/>
</dbReference>
<sequence length="160" mass="18158">MGYSMMYNEEIASIPVRACLSENCLVAVWCTNAQSNINAVKDIIFPKWGVKYLATWFWLKLTVDLDPICSFSSGSGKQPYERVMIGRIGNVENVPEDLVFASIPSALHSHKPPLLDLLKPYTQAKDPKILELFARYMLPNTTSVGYEPLKWQHISLYEET</sequence>
<organism evidence="2 3">
    <name type="scientific">Leptidea sinapis</name>
    <dbReference type="NCBI Taxonomy" id="189913"/>
    <lineage>
        <taxon>Eukaryota</taxon>
        <taxon>Metazoa</taxon>
        <taxon>Ecdysozoa</taxon>
        <taxon>Arthropoda</taxon>
        <taxon>Hexapoda</taxon>
        <taxon>Insecta</taxon>
        <taxon>Pterygota</taxon>
        <taxon>Neoptera</taxon>
        <taxon>Endopterygota</taxon>
        <taxon>Lepidoptera</taxon>
        <taxon>Glossata</taxon>
        <taxon>Ditrysia</taxon>
        <taxon>Papilionoidea</taxon>
        <taxon>Pieridae</taxon>
        <taxon>Dismorphiinae</taxon>
        <taxon>Leptidea</taxon>
    </lineage>
</organism>
<dbReference type="AlphaFoldDB" id="A0A5E4R322"/>
<dbReference type="Pfam" id="PF05063">
    <property type="entry name" value="MT-A70"/>
    <property type="match status" value="1"/>
</dbReference>
<dbReference type="EMBL" id="FZQP02006887">
    <property type="protein sequence ID" value="VVD04736.1"/>
    <property type="molecule type" value="Genomic_DNA"/>
</dbReference>